<gene>
    <name evidence="3" type="ORF">DI598_03945</name>
</gene>
<dbReference type="InterPro" id="IPR025665">
    <property type="entry name" value="Beta-barrel_OMP_2"/>
</dbReference>
<accession>A0A2W5GZ98</accession>
<dbReference type="AlphaFoldDB" id="A0A2W5GZ98"/>
<organism evidence="3 4">
    <name type="scientific">Pseudopedobacter saltans</name>
    <dbReference type="NCBI Taxonomy" id="151895"/>
    <lineage>
        <taxon>Bacteria</taxon>
        <taxon>Pseudomonadati</taxon>
        <taxon>Bacteroidota</taxon>
        <taxon>Sphingobacteriia</taxon>
        <taxon>Sphingobacteriales</taxon>
        <taxon>Sphingobacteriaceae</taxon>
        <taxon>Pseudopedobacter</taxon>
    </lineage>
</organism>
<comment type="caution">
    <text evidence="3">The sequence shown here is derived from an EMBL/GenBank/DDBJ whole genome shotgun (WGS) entry which is preliminary data.</text>
</comment>
<reference evidence="3 4" key="1">
    <citation type="submission" date="2017-11" db="EMBL/GenBank/DDBJ databases">
        <title>Infants hospitalized years apart are colonized by the same room-sourced microbial strains.</title>
        <authorList>
            <person name="Brooks B."/>
            <person name="Olm M.R."/>
            <person name="Firek B.A."/>
            <person name="Baker R."/>
            <person name="Thomas B.C."/>
            <person name="Morowitz M.J."/>
            <person name="Banfield J.F."/>
        </authorList>
    </citation>
    <scope>NUCLEOTIDE SEQUENCE [LARGE SCALE GENOMIC DNA]</scope>
    <source>
        <strain evidence="3">S2_009_000_R2_76</strain>
    </source>
</reference>
<dbReference type="Pfam" id="PF13568">
    <property type="entry name" value="OMP_b-brl_2"/>
    <property type="match status" value="1"/>
</dbReference>
<feature type="chain" id="PRO_5016099220" description="Outer membrane protein beta-barrel domain-containing protein" evidence="1">
    <location>
        <begin position="21"/>
        <end position="231"/>
    </location>
</feature>
<evidence type="ECO:0000313" key="3">
    <source>
        <dbReference type="EMBL" id="PZP51136.1"/>
    </source>
</evidence>
<feature type="signal peptide" evidence="1">
    <location>
        <begin position="1"/>
        <end position="20"/>
    </location>
</feature>
<feature type="domain" description="Outer membrane protein beta-barrel" evidence="2">
    <location>
        <begin position="21"/>
        <end position="206"/>
    </location>
</feature>
<dbReference type="Proteomes" id="UP000249645">
    <property type="component" value="Unassembled WGS sequence"/>
</dbReference>
<evidence type="ECO:0000313" key="4">
    <source>
        <dbReference type="Proteomes" id="UP000249645"/>
    </source>
</evidence>
<evidence type="ECO:0000259" key="2">
    <source>
        <dbReference type="Pfam" id="PF13568"/>
    </source>
</evidence>
<sequence length="231" mass="25093">MKKIILGFSLMLGIGISAHAQKFSGNTVTERTKFGIQGGLSVPFQTVGGTYDSYSDTYYGSHTSDAFAGFTAGLQVEIPLGQGWYLQPEANYSQMGAKDYFNVEVAQNSFQSTYGKEADNYLQIPVLVKYKPMLQGFGIFFGPQYGRLLSAKQKYSQGLGSVDIKDLTNKDELALAYGIEYYFPSANDGPSFGISLKGISGLTNIVDKSQYAGSVSSVRNNAVFLTVGVRF</sequence>
<dbReference type="EMBL" id="QFOI01000041">
    <property type="protein sequence ID" value="PZP51136.1"/>
    <property type="molecule type" value="Genomic_DNA"/>
</dbReference>
<evidence type="ECO:0000256" key="1">
    <source>
        <dbReference type="SAM" id="SignalP"/>
    </source>
</evidence>
<protein>
    <recommendedName>
        <fullName evidence="2">Outer membrane protein beta-barrel domain-containing protein</fullName>
    </recommendedName>
</protein>
<name>A0A2W5GZ98_9SPHI</name>
<keyword evidence="1" id="KW-0732">Signal</keyword>
<proteinExistence type="predicted"/>